<feature type="compositionally biased region" description="Basic and acidic residues" evidence="1">
    <location>
        <begin position="180"/>
        <end position="197"/>
    </location>
</feature>
<keyword evidence="2" id="KW-0472">Membrane</keyword>
<comment type="caution">
    <text evidence="3">The sequence shown here is derived from an EMBL/GenBank/DDBJ whole genome shotgun (WGS) entry which is preliminary data.</text>
</comment>
<feature type="compositionally biased region" description="Acidic residues" evidence="1">
    <location>
        <begin position="259"/>
        <end position="268"/>
    </location>
</feature>
<feature type="compositionally biased region" description="Basic and acidic residues" evidence="1">
    <location>
        <begin position="974"/>
        <end position="983"/>
    </location>
</feature>
<proteinExistence type="predicted"/>
<feature type="region of interest" description="Disordered" evidence="1">
    <location>
        <begin position="93"/>
        <end position="134"/>
    </location>
</feature>
<evidence type="ECO:0000256" key="1">
    <source>
        <dbReference type="SAM" id="MobiDB-lite"/>
    </source>
</evidence>
<feature type="compositionally biased region" description="Basic and acidic residues" evidence="1">
    <location>
        <begin position="1037"/>
        <end position="1046"/>
    </location>
</feature>
<sequence>MASPYQDSSVTTPPTLLQPVTLTILLPLVTTALEYGRTTLWEYVQAQSPPSSEPVLPPTPVSDPAPPTLSLFLPPPPLPPTVETVRRRPILPFGPTYTKASPPCTLQKPGRPSVPAPPPTPRIYVPTPTTTNSRADEPFLSAGVKYGLVVIVCLGIAIASVGYVATKRGYTFTPISADGKGSDPPEKPTPRHTRDDGDGTGGSGSGKGGGKDDKKEDEEEEVAEEEKAEETDEEEKEKEEIAEEEEVARALDSAGNPGEPDDPNDPPDDPQNNDPWNDAPQSTYILQQLVLLVVALVLVKRLDIFEQSLLSLWHAWRQLARGITKKLGVQHVARDVRETVVGWTTTKAKDVSVSPVLVKPEVVLAEVSTNTNVTVVETASATLVMAAAALPTTLQLIMGSAPQVIPHAFVPDIEVMREEKNKVDALLGLLGVEPVCVTPRVVNAVVEEVRVVEKEVEEAQVIEAGPEMAAKIVVEVEESMEDEVIAPEDPEPVPTDAKGWGTVAVHVAAVGVLLRWRRLVNIMRREVGDVDDDDDAAEEVDYFTAPEGEHPFERDSTVAAVAALLSAEEEVEEEERVDDDAASEASFLTADPAAEYAFGCGSTVAVVVGPLSEEEEETAEEEEEEDFLSFDLGSEEGMEEGKDGDRDVEEEFVSFQTVAEEIGSEEEEEFVSFEATTIAEEDEPEKIGQEDSVDFLKLATSTDKPTINAFPFASEDDLDAWFTLLTNTNTTAAIPLDKDAAAEPTPFSEVDASVASGWVTQDAVDGDDVELELERLEDLAEVMQLSDDEELPVVDAGEAMEEENETPGFATQERDDNFAISVSLSFDIVCTVDSFWRDAGKDETNLLAPSFSMDAALSVFAARGSDDEKDAGVSDLVQTLEPVVVLEGVSQEVAVEAEVELLGHEEEETEAERTRRAVVAEGKKKELAPSSSTPASTRRSSFDPLVPAFTPSREGCSAVPVHRPASPSIIPRADTSRKGEKEPTITPPLNPHARPFILPFSSAHPLHRSPYPVPFPWLWSPSSTPVSIKIAAPLTSAERREARRVNEASSSDLSPSPTTRGQRKRRRKAMARTEVECTVGSVGAEDCSTGEATTSDIVSLLPLARRQSEPPPFSQGQNVLVRASLSMDTLRPS</sequence>
<feature type="compositionally biased region" description="Low complexity" evidence="1">
    <location>
        <begin position="122"/>
        <end position="131"/>
    </location>
</feature>
<feature type="compositionally biased region" description="Low complexity" evidence="1">
    <location>
        <begin position="270"/>
        <end position="280"/>
    </location>
</feature>
<feature type="region of interest" description="Disordered" evidence="1">
    <location>
        <begin position="612"/>
        <end position="647"/>
    </location>
</feature>
<name>A0A369JLJ2_HYPMA</name>
<evidence type="ECO:0000313" key="3">
    <source>
        <dbReference type="EMBL" id="RDB20274.1"/>
    </source>
</evidence>
<feature type="compositionally biased region" description="Basic residues" evidence="1">
    <location>
        <begin position="1061"/>
        <end position="1070"/>
    </location>
</feature>
<organism evidence="3 4">
    <name type="scientific">Hypsizygus marmoreus</name>
    <name type="common">White beech mushroom</name>
    <name type="synonym">Agaricus marmoreus</name>
    <dbReference type="NCBI Taxonomy" id="39966"/>
    <lineage>
        <taxon>Eukaryota</taxon>
        <taxon>Fungi</taxon>
        <taxon>Dikarya</taxon>
        <taxon>Basidiomycota</taxon>
        <taxon>Agaricomycotina</taxon>
        <taxon>Agaricomycetes</taxon>
        <taxon>Agaricomycetidae</taxon>
        <taxon>Agaricales</taxon>
        <taxon>Tricholomatineae</taxon>
        <taxon>Lyophyllaceae</taxon>
        <taxon>Hypsizygus</taxon>
    </lineage>
</organism>
<feature type="region of interest" description="Disordered" evidence="1">
    <location>
        <begin position="904"/>
        <end position="991"/>
    </location>
</feature>
<feature type="compositionally biased region" description="Low complexity" evidence="1">
    <location>
        <begin position="928"/>
        <end position="939"/>
    </location>
</feature>
<reference evidence="3" key="1">
    <citation type="submission" date="2018-04" db="EMBL/GenBank/DDBJ databases">
        <title>Whole genome sequencing of Hypsizygus marmoreus.</title>
        <authorList>
            <person name="Choi I.-G."/>
            <person name="Min B."/>
            <person name="Kim J.-G."/>
            <person name="Kim S."/>
            <person name="Oh Y.-L."/>
            <person name="Kong W.-S."/>
            <person name="Park H."/>
            <person name="Jeong J."/>
            <person name="Song E.-S."/>
        </authorList>
    </citation>
    <scope>NUCLEOTIDE SEQUENCE [LARGE SCALE GENOMIC DNA]</scope>
    <source>
        <strain evidence="3">51987-8</strain>
    </source>
</reference>
<feature type="compositionally biased region" description="Gly residues" evidence="1">
    <location>
        <begin position="199"/>
        <end position="208"/>
    </location>
</feature>
<dbReference type="Proteomes" id="UP000076154">
    <property type="component" value="Unassembled WGS sequence"/>
</dbReference>
<keyword evidence="4" id="KW-1185">Reference proteome</keyword>
<feature type="transmembrane region" description="Helical" evidence="2">
    <location>
        <begin position="146"/>
        <end position="165"/>
    </location>
</feature>
<feature type="region of interest" description="Disordered" evidence="1">
    <location>
        <begin position="172"/>
        <end position="280"/>
    </location>
</feature>
<feature type="compositionally biased region" description="Pro residues" evidence="1">
    <location>
        <begin position="112"/>
        <end position="121"/>
    </location>
</feature>
<dbReference type="InParanoid" id="A0A369JLJ2"/>
<feature type="compositionally biased region" description="Acidic residues" evidence="1">
    <location>
        <begin position="612"/>
        <end position="638"/>
    </location>
</feature>
<evidence type="ECO:0000313" key="4">
    <source>
        <dbReference type="Proteomes" id="UP000076154"/>
    </source>
</evidence>
<gene>
    <name evidence="3" type="ORF">Hypma_012568</name>
</gene>
<keyword evidence="2" id="KW-1133">Transmembrane helix</keyword>
<dbReference type="AlphaFoldDB" id="A0A369JLJ2"/>
<evidence type="ECO:0000256" key="2">
    <source>
        <dbReference type="SAM" id="Phobius"/>
    </source>
</evidence>
<feature type="region of interest" description="Disordered" evidence="1">
    <location>
        <begin position="1035"/>
        <end position="1072"/>
    </location>
</feature>
<protein>
    <submittedName>
        <fullName evidence="3">Uncharacterized protein</fullName>
    </submittedName>
</protein>
<dbReference type="EMBL" id="LUEZ02000069">
    <property type="protein sequence ID" value="RDB20274.1"/>
    <property type="molecule type" value="Genomic_DNA"/>
</dbReference>
<feature type="compositionally biased region" description="Acidic residues" evidence="1">
    <location>
        <begin position="215"/>
        <end position="246"/>
    </location>
</feature>
<accession>A0A369JLJ2</accession>
<keyword evidence="2" id="KW-0812">Transmembrane</keyword>